<evidence type="ECO:0000256" key="1">
    <source>
        <dbReference type="ARBA" id="ARBA00012528"/>
    </source>
</evidence>
<dbReference type="GO" id="GO:1902201">
    <property type="term" value="P:negative regulation of bacterial-type flagellum-dependent cell motility"/>
    <property type="evidence" value="ECO:0007669"/>
    <property type="project" value="TreeGrafter"/>
</dbReference>
<evidence type="ECO:0000259" key="5">
    <source>
        <dbReference type="PROSITE" id="PS50887"/>
    </source>
</evidence>
<dbReference type="InterPro" id="IPR043128">
    <property type="entry name" value="Rev_trsase/Diguanyl_cyclase"/>
</dbReference>
<dbReference type="SUPFAM" id="SSF55073">
    <property type="entry name" value="Nucleotide cyclase"/>
    <property type="match status" value="1"/>
</dbReference>
<reference evidence="6 7" key="1">
    <citation type="submission" date="2020-08" db="EMBL/GenBank/DDBJ databases">
        <title>Acidobacteriota in marine sediments use diverse sulfur dissimilation pathways.</title>
        <authorList>
            <person name="Wasmund K."/>
        </authorList>
    </citation>
    <scope>NUCLEOTIDE SEQUENCE [LARGE SCALE GENOMIC DNA]</scope>
    <source>
        <strain evidence="6">MAG AM4</strain>
    </source>
</reference>
<gene>
    <name evidence="6" type="ORF">IFK94_01385</name>
</gene>
<dbReference type="InterPro" id="IPR050469">
    <property type="entry name" value="Diguanylate_Cyclase"/>
</dbReference>
<accession>A0A8J6XXW1</accession>
<dbReference type="Gene3D" id="3.30.70.270">
    <property type="match status" value="1"/>
</dbReference>
<comment type="caution">
    <text evidence="6">The sequence shown here is derived from an EMBL/GenBank/DDBJ whole genome shotgun (WGS) entry which is preliminary data.</text>
</comment>
<feature type="domain" description="GGDEF" evidence="5">
    <location>
        <begin position="423"/>
        <end position="557"/>
    </location>
</feature>
<evidence type="ECO:0000256" key="3">
    <source>
        <dbReference type="SAM" id="MobiDB-lite"/>
    </source>
</evidence>
<dbReference type="PANTHER" id="PTHR45138:SF9">
    <property type="entry name" value="DIGUANYLATE CYCLASE DGCM-RELATED"/>
    <property type="match status" value="1"/>
</dbReference>
<dbReference type="EC" id="2.7.7.65" evidence="1"/>
<dbReference type="NCBIfam" id="TIGR00254">
    <property type="entry name" value="GGDEF"/>
    <property type="match status" value="1"/>
</dbReference>
<dbReference type="PROSITE" id="PS50887">
    <property type="entry name" value="GGDEF"/>
    <property type="match status" value="1"/>
</dbReference>
<feature type="region of interest" description="Disordered" evidence="3">
    <location>
        <begin position="546"/>
        <end position="584"/>
    </location>
</feature>
<dbReference type="PANTHER" id="PTHR45138">
    <property type="entry name" value="REGULATORY COMPONENTS OF SENSORY TRANSDUCTION SYSTEM"/>
    <property type="match status" value="1"/>
</dbReference>
<feature type="transmembrane region" description="Helical" evidence="4">
    <location>
        <begin position="96"/>
        <end position="114"/>
    </location>
</feature>
<dbReference type="FunFam" id="3.30.70.270:FF:000001">
    <property type="entry name" value="Diguanylate cyclase domain protein"/>
    <property type="match status" value="1"/>
</dbReference>
<dbReference type="InterPro" id="IPR029016">
    <property type="entry name" value="GAF-like_dom_sf"/>
</dbReference>
<dbReference type="SMART" id="SM00267">
    <property type="entry name" value="GGDEF"/>
    <property type="match status" value="1"/>
</dbReference>
<dbReference type="SUPFAM" id="SSF55781">
    <property type="entry name" value="GAF domain-like"/>
    <property type="match status" value="1"/>
</dbReference>
<organism evidence="6 7">
    <name type="scientific">Candidatus Polarisedimenticola svalbardensis</name>
    <dbReference type="NCBI Taxonomy" id="2886004"/>
    <lineage>
        <taxon>Bacteria</taxon>
        <taxon>Pseudomonadati</taxon>
        <taxon>Acidobacteriota</taxon>
        <taxon>Candidatus Polarisedimenticolia</taxon>
        <taxon>Candidatus Polarisedimenticolales</taxon>
        <taxon>Candidatus Polarisedimenticolaceae</taxon>
        <taxon>Candidatus Polarisedimenticola</taxon>
    </lineage>
</organism>
<dbReference type="Gene3D" id="3.30.450.40">
    <property type="match status" value="1"/>
</dbReference>
<feature type="transmembrane region" description="Helical" evidence="4">
    <location>
        <begin position="193"/>
        <end position="210"/>
    </location>
</feature>
<evidence type="ECO:0000256" key="2">
    <source>
        <dbReference type="ARBA" id="ARBA00034247"/>
    </source>
</evidence>
<dbReference type="InterPro" id="IPR029787">
    <property type="entry name" value="Nucleotide_cyclase"/>
</dbReference>
<comment type="catalytic activity">
    <reaction evidence="2">
        <text>2 GTP = 3',3'-c-di-GMP + 2 diphosphate</text>
        <dbReference type="Rhea" id="RHEA:24898"/>
        <dbReference type="ChEBI" id="CHEBI:33019"/>
        <dbReference type="ChEBI" id="CHEBI:37565"/>
        <dbReference type="ChEBI" id="CHEBI:58805"/>
        <dbReference type="EC" id="2.7.7.65"/>
    </reaction>
</comment>
<name>A0A8J6XXW1_9BACT</name>
<dbReference type="Proteomes" id="UP000648239">
    <property type="component" value="Unassembled WGS sequence"/>
</dbReference>
<protein>
    <recommendedName>
        <fullName evidence="1">diguanylate cyclase</fullName>
        <ecNumber evidence="1">2.7.7.65</ecNumber>
    </recommendedName>
</protein>
<dbReference type="AlphaFoldDB" id="A0A8J6XXW1"/>
<dbReference type="InterPro" id="IPR003018">
    <property type="entry name" value="GAF"/>
</dbReference>
<dbReference type="Pfam" id="PF13185">
    <property type="entry name" value="GAF_2"/>
    <property type="match status" value="1"/>
</dbReference>
<keyword evidence="4" id="KW-0472">Membrane</keyword>
<feature type="transmembrane region" description="Helical" evidence="4">
    <location>
        <begin position="134"/>
        <end position="154"/>
    </location>
</feature>
<keyword evidence="4" id="KW-1133">Transmembrane helix</keyword>
<dbReference type="GO" id="GO:0052621">
    <property type="term" value="F:diguanylate cyclase activity"/>
    <property type="evidence" value="ECO:0007669"/>
    <property type="project" value="UniProtKB-EC"/>
</dbReference>
<dbReference type="SMART" id="SM00065">
    <property type="entry name" value="GAF"/>
    <property type="match status" value="1"/>
</dbReference>
<evidence type="ECO:0000313" key="6">
    <source>
        <dbReference type="EMBL" id="MBD3866752.1"/>
    </source>
</evidence>
<feature type="transmembrane region" description="Helical" evidence="4">
    <location>
        <begin position="59"/>
        <end position="84"/>
    </location>
</feature>
<dbReference type="GO" id="GO:0005886">
    <property type="term" value="C:plasma membrane"/>
    <property type="evidence" value="ECO:0007669"/>
    <property type="project" value="TreeGrafter"/>
</dbReference>
<dbReference type="Pfam" id="PF00990">
    <property type="entry name" value="GGDEF"/>
    <property type="match status" value="1"/>
</dbReference>
<sequence length="584" mass="63193">MSRIGVQSLAVLATLAATVQEGRTAGELLPVALALCLFSAVAAWIWIRTDRGHVIRFAPAFALAGWIALTPAAGLWICLAALLVNPNAISGRISVRSANTVAVTVAILAAYAAARLFSAPGPVLPVPSMIQAPVLYLILSGLAVGGGWLILSVLTRSPVPPGGSFSIHAVFLEMLNIPLAILLASYIVPELRLWPFLLFSCLILLGAWALRKLAVVRSELQSSNDALAARVSELATLHSIGREIVSSLDLQKVFIIVERECRKILDISRFSIALTEPAGGHLENVYFHTRGEAGGKGGPVRRIEKWVAAEKRGMRIGHGQDELTRRGLHHAGGPGDYPSTLAIPLIVEERVVGVLMVQSVLRNAYDEHHLAVLTTIAQQAAVAIENAKNYRMATVDSLTGVSLRDYFFQRVKDEHHRASRYHSRFALLMIDLDGFKAINDAHGHQVGDRYLSLLGSEIRSHLRSADIACRYGGDEFCVLLPETGFEGAQTIAERLRRSVAKLKVQLDGETASTTASIGMAIFPEHGADSLASLLKHADQALYRAKRQGKDQVLPFAPRQDKSSPTGSRPKPQEQSARPAGRNVR</sequence>
<dbReference type="EMBL" id="JACXWD010000002">
    <property type="protein sequence ID" value="MBD3866752.1"/>
    <property type="molecule type" value="Genomic_DNA"/>
</dbReference>
<keyword evidence="4" id="KW-0812">Transmembrane</keyword>
<feature type="transmembrane region" description="Helical" evidence="4">
    <location>
        <begin position="28"/>
        <end position="47"/>
    </location>
</feature>
<evidence type="ECO:0000313" key="7">
    <source>
        <dbReference type="Proteomes" id="UP000648239"/>
    </source>
</evidence>
<dbReference type="InterPro" id="IPR000160">
    <property type="entry name" value="GGDEF_dom"/>
</dbReference>
<dbReference type="CDD" id="cd01949">
    <property type="entry name" value="GGDEF"/>
    <property type="match status" value="1"/>
</dbReference>
<evidence type="ECO:0000256" key="4">
    <source>
        <dbReference type="SAM" id="Phobius"/>
    </source>
</evidence>
<proteinExistence type="predicted"/>
<dbReference type="GO" id="GO:0043709">
    <property type="term" value="P:cell adhesion involved in single-species biofilm formation"/>
    <property type="evidence" value="ECO:0007669"/>
    <property type="project" value="TreeGrafter"/>
</dbReference>
<feature type="transmembrane region" description="Helical" evidence="4">
    <location>
        <begin position="166"/>
        <end position="186"/>
    </location>
</feature>